<dbReference type="AlphaFoldDB" id="A0A931DF30"/>
<name>A0A931DF30_9MICC</name>
<proteinExistence type="predicted"/>
<feature type="transmembrane region" description="Helical" evidence="2">
    <location>
        <begin position="38"/>
        <end position="58"/>
    </location>
</feature>
<keyword evidence="2" id="KW-0812">Transmembrane</keyword>
<dbReference type="InterPro" id="IPR036779">
    <property type="entry name" value="LysM_dom_sf"/>
</dbReference>
<dbReference type="InterPro" id="IPR018392">
    <property type="entry name" value="LysM"/>
</dbReference>
<evidence type="ECO:0000313" key="4">
    <source>
        <dbReference type="Proteomes" id="UP000625033"/>
    </source>
</evidence>
<evidence type="ECO:0000313" key="3">
    <source>
        <dbReference type="EMBL" id="MBG6085613.1"/>
    </source>
</evidence>
<feature type="compositionally biased region" description="Basic and acidic residues" evidence="1">
    <location>
        <begin position="1"/>
        <end position="10"/>
    </location>
</feature>
<dbReference type="RefSeq" id="WP_196836780.1">
    <property type="nucleotide sequence ID" value="NZ_JADOTZ010000001.1"/>
</dbReference>
<gene>
    <name evidence="3" type="ORF">IW252_002380</name>
</gene>
<evidence type="ECO:0000256" key="1">
    <source>
        <dbReference type="SAM" id="MobiDB-lite"/>
    </source>
</evidence>
<keyword evidence="4" id="KW-1185">Reference proteome</keyword>
<evidence type="ECO:0000256" key="2">
    <source>
        <dbReference type="SAM" id="Phobius"/>
    </source>
</evidence>
<dbReference type="Proteomes" id="UP000625033">
    <property type="component" value="Unassembled WGS sequence"/>
</dbReference>
<feature type="transmembrane region" description="Helical" evidence="2">
    <location>
        <begin position="78"/>
        <end position="111"/>
    </location>
</feature>
<keyword evidence="2" id="KW-1133">Transmembrane helix</keyword>
<reference evidence="3" key="1">
    <citation type="submission" date="2020-11" db="EMBL/GenBank/DDBJ databases">
        <title>Sequencing the genomes of 1000 actinobacteria strains.</title>
        <authorList>
            <person name="Klenk H.-P."/>
        </authorList>
    </citation>
    <scope>NUCLEOTIDE SEQUENCE</scope>
    <source>
        <strain evidence="3">DSM 26152</strain>
    </source>
</reference>
<dbReference type="CDD" id="cd00118">
    <property type="entry name" value="LysM"/>
    <property type="match status" value="1"/>
</dbReference>
<sequence length="283" mass="29389">MHSRKEEQRFRPAPPTARGTSSSRRSRAHPSHPRGRDCAVAASTCALALGIAAGGLHLWQQAVPAGAMWLEPRSVDDVATVVALAAAALGLVLASCWLLAVVAAFLGALLLRLTGQRTGRGLTAVAPQFIQRLALTAVGLSLVTAPVAHADPLPPDGTPVAAATISPGWTSTATTEPPESAPEQLRTSPPSPAWQPARPAQQIDRLLGGTARTSAEEIVVQPGDSLWTITARALGSSASAAEVAEAWPHWYHANRDTIGPDPNLLIAGTTLQYPSKQTAAAIP</sequence>
<protein>
    <recommendedName>
        <fullName evidence="5">LysM domain-containing protein</fullName>
    </recommendedName>
</protein>
<organism evidence="3 4">
    <name type="scientific">Zhihengliuella flava</name>
    <dbReference type="NCBI Taxonomy" id="1285193"/>
    <lineage>
        <taxon>Bacteria</taxon>
        <taxon>Bacillati</taxon>
        <taxon>Actinomycetota</taxon>
        <taxon>Actinomycetes</taxon>
        <taxon>Micrococcales</taxon>
        <taxon>Micrococcaceae</taxon>
        <taxon>Zhihengliuella</taxon>
    </lineage>
</organism>
<feature type="region of interest" description="Disordered" evidence="1">
    <location>
        <begin position="1"/>
        <end position="35"/>
    </location>
</feature>
<accession>A0A931DF30</accession>
<comment type="caution">
    <text evidence="3">The sequence shown here is derived from an EMBL/GenBank/DDBJ whole genome shotgun (WGS) entry which is preliminary data.</text>
</comment>
<keyword evidence="2" id="KW-0472">Membrane</keyword>
<dbReference type="EMBL" id="JADOTZ010000001">
    <property type="protein sequence ID" value="MBG6085613.1"/>
    <property type="molecule type" value="Genomic_DNA"/>
</dbReference>
<feature type="compositionally biased region" description="Basic residues" evidence="1">
    <location>
        <begin position="24"/>
        <end position="33"/>
    </location>
</feature>
<dbReference type="Gene3D" id="3.10.350.10">
    <property type="entry name" value="LysM domain"/>
    <property type="match status" value="1"/>
</dbReference>
<feature type="compositionally biased region" description="Polar residues" evidence="1">
    <location>
        <begin position="167"/>
        <end position="177"/>
    </location>
</feature>
<feature type="region of interest" description="Disordered" evidence="1">
    <location>
        <begin position="154"/>
        <end position="198"/>
    </location>
</feature>
<evidence type="ECO:0008006" key="5">
    <source>
        <dbReference type="Google" id="ProtNLM"/>
    </source>
</evidence>